<feature type="non-terminal residue" evidence="2">
    <location>
        <position position="1"/>
    </location>
</feature>
<dbReference type="InterPro" id="IPR053233">
    <property type="entry name" value="ABRA-related"/>
</dbReference>
<protein>
    <submittedName>
        <fullName evidence="2">CE164 protein</fullName>
    </submittedName>
</protein>
<evidence type="ECO:0000313" key="3">
    <source>
        <dbReference type="Proteomes" id="UP000578343"/>
    </source>
</evidence>
<feature type="non-terminal residue" evidence="2">
    <location>
        <position position="72"/>
    </location>
</feature>
<keyword evidence="3" id="KW-1185">Reference proteome</keyword>
<dbReference type="EMBL" id="VWZK01014999">
    <property type="protein sequence ID" value="NXG76475.1"/>
    <property type="molecule type" value="Genomic_DNA"/>
</dbReference>
<dbReference type="InterPro" id="IPR001202">
    <property type="entry name" value="WW_dom"/>
</dbReference>
<dbReference type="PROSITE" id="PS50020">
    <property type="entry name" value="WW_DOMAIN_2"/>
    <property type="match status" value="1"/>
</dbReference>
<sequence>YAQDIGIDPDKEPELLWVAREGIMAPLPPNWKPCQEVTGDICYFNLATAQTSLEHPCDDHFKQLVIREREKL</sequence>
<feature type="domain" description="WW" evidence="1">
    <location>
        <begin position="25"/>
        <end position="58"/>
    </location>
</feature>
<comment type="caution">
    <text evidence="2">The sequence shown here is derived from an EMBL/GenBank/DDBJ whole genome shotgun (WGS) entry which is preliminary data.</text>
</comment>
<proteinExistence type="predicted"/>
<dbReference type="PANTHER" id="PTHR21715">
    <property type="entry name" value="RH04127P"/>
    <property type="match status" value="1"/>
</dbReference>
<dbReference type="InterPro" id="IPR036020">
    <property type="entry name" value="WW_dom_sf"/>
</dbReference>
<dbReference type="PANTHER" id="PTHR21715:SF0">
    <property type="entry name" value="RH04127P"/>
    <property type="match status" value="1"/>
</dbReference>
<dbReference type="Proteomes" id="UP000578343">
    <property type="component" value="Unassembled WGS sequence"/>
</dbReference>
<evidence type="ECO:0000259" key="1">
    <source>
        <dbReference type="PROSITE" id="PS50020"/>
    </source>
</evidence>
<evidence type="ECO:0000313" key="2">
    <source>
        <dbReference type="EMBL" id="NXG76475.1"/>
    </source>
</evidence>
<dbReference type="SUPFAM" id="SSF51045">
    <property type="entry name" value="WW domain"/>
    <property type="match status" value="1"/>
</dbReference>
<dbReference type="AlphaFoldDB" id="A0A7K9EIK7"/>
<dbReference type="Gene3D" id="3.30.1470.10">
    <property type="entry name" value="Photosystem I PsaD, reaction center subunit II"/>
    <property type="match status" value="1"/>
</dbReference>
<reference evidence="2 3" key="1">
    <citation type="submission" date="2019-09" db="EMBL/GenBank/DDBJ databases">
        <title>Bird 10,000 Genomes (B10K) Project - Family phase.</title>
        <authorList>
            <person name="Zhang G."/>
        </authorList>
    </citation>
    <scope>NUCLEOTIDE SEQUENCE [LARGE SCALE GENOMIC DNA]</scope>
    <source>
        <strain evidence="2">B10K-DU-001-21</strain>
        <tissue evidence="2">Muscle</tissue>
    </source>
</reference>
<accession>A0A7K9EIK7</accession>
<gene>
    <name evidence="2" type="primary">Cep164_2</name>
    <name evidence="2" type="ORF">BARMAR_R08506</name>
</gene>
<dbReference type="OrthoDB" id="6344460at2759"/>
<organism evidence="2 3">
    <name type="scientific">Baryphthengus martii</name>
    <name type="common">Rufous motmot</name>
    <dbReference type="NCBI Taxonomy" id="176943"/>
    <lineage>
        <taxon>Eukaryota</taxon>
        <taxon>Metazoa</taxon>
        <taxon>Chordata</taxon>
        <taxon>Craniata</taxon>
        <taxon>Vertebrata</taxon>
        <taxon>Euteleostomi</taxon>
        <taxon>Archelosauria</taxon>
        <taxon>Archosauria</taxon>
        <taxon>Dinosauria</taxon>
        <taxon>Saurischia</taxon>
        <taxon>Theropoda</taxon>
        <taxon>Coelurosauria</taxon>
        <taxon>Aves</taxon>
        <taxon>Neognathae</taxon>
        <taxon>Neoaves</taxon>
        <taxon>Telluraves</taxon>
        <taxon>Coraciimorphae</taxon>
        <taxon>Coraciiformes</taxon>
        <taxon>Momotidae</taxon>
        <taxon>Baryphthengus</taxon>
    </lineage>
</organism>
<name>A0A7K9EIK7_BARMA</name>